<evidence type="ECO:0000313" key="4">
    <source>
        <dbReference type="Proteomes" id="UP001430953"/>
    </source>
</evidence>
<evidence type="ECO:0000256" key="2">
    <source>
        <dbReference type="SAM" id="SignalP"/>
    </source>
</evidence>
<accession>A0AAW2EH77</accession>
<reference evidence="3 4" key="1">
    <citation type="submission" date="2023-03" db="EMBL/GenBank/DDBJ databases">
        <title>High recombination rates correlate with genetic variation in Cardiocondyla obscurior ants.</title>
        <authorList>
            <person name="Errbii M."/>
        </authorList>
    </citation>
    <scope>NUCLEOTIDE SEQUENCE [LARGE SCALE GENOMIC DNA]</scope>
    <source>
        <strain evidence="3">Alpha-2009</strain>
        <tissue evidence="3">Whole body</tissue>
    </source>
</reference>
<gene>
    <name evidence="3" type="ORF">PUN28_019413</name>
</gene>
<protein>
    <submittedName>
        <fullName evidence="3">Uncharacterized protein</fullName>
    </submittedName>
</protein>
<dbReference type="EMBL" id="JADYXP020000025">
    <property type="protein sequence ID" value="KAL0100992.1"/>
    <property type="molecule type" value="Genomic_DNA"/>
</dbReference>
<feature type="chain" id="PRO_5043329639" evidence="2">
    <location>
        <begin position="29"/>
        <end position="241"/>
    </location>
</feature>
<organism evidence="3 4">
    <name type="scientific">Cardiocondyla obscurior</name>
    <dbReference type="NCBI Taxonomy" id="286306"/>
    <lineage>
        <taxon>Eukaryota</taxon>
        <taxon>Metazoa</taxon>
        <taxon>Ecdysozoa</taxon>
        <taxon>Arthropoda</taxon>
        <taxon>Hexapoda</taxon>
        <taxon>Insecta</taxon>
        <taxon>Pterygota</taxon>
        <taxon>Neoptera</taxon>
        <taxon>Endopterygota</taxon>
        <taxon>Hymenoptera</taxon>
        <taxon>Apocrita</taxon>
        <taxon>Aculeata</taxon>
        <taxon>Formicoidea</taxon>
        <taxon>Formicidae</taxon>
        <taxon>Myrmicinae</taxon>
        <taxon>Cardiocondyla</taxon>
    </lineage>
</organism>
<evidence type="ECO:0000256" key="1">
    <source>
        <dbReference type="SAM" id="MobiDB-lite"/>
    </source>
</evidence>
<feature type="region of interest" description="Disordered" evidence="1">
    <location>
        <begin position="104"/>
        <end position="127"/>
    </location>
</feature>
<comment type="caution">
    <text evidence="3">The sequence shown here is derived from an EMBL/GenBank/DDBJ whole genome shotgun (WGS) entry which is preliminary data.</text>
</comment>
<keyword evidence="2" id="KW-0732">Signal</keyword>
<keyword evidence="4" id="KW-1185">Reference proteome</keyword>
<evidence type="ECO:0000313" key="3">
    <source>
        <dbReference type="EMBL" id="KAL0100992.1"/>
    </source>
</evidence>
<dbReference type="AlphaFoldDB" id="A0AAW2EH77"/>
<feature type="signal peptide" evidence="2">
    <location>
        <begin position="1"/>
        <end position="28"/>
    </location>
</feature>
<dbReference type="Proteomes" id="UP001430953">
    <property type="component" value="Unassembled WGS sequence"/>
</dbReference>
<name>A0AAW2EH77_9HYME</name>
<proteinExistence type="predicted"/>
<sequence>MSQKFRWISVFQVSVLLLLVSVHNTVFRKHHDSNTLHSFLRLLDHLVTDRRRRIDIDLSFDNCLRFSKALPARDFSLFVQLCQASPQNLTLCLQCNSSRASSPCATRPESSGRHHPVARGNQCGSHKANTCSPRASAYLAYEELPPAFSYKIKPATTAEHTIFIKITKFFTRNTKLSINTILDCFFGTRIHQLITHNSFINRDPKKNFFYVKKSRSIFRNHQEACEWKIMYFGLICKQTCR</sequence>